<comment type="caution">
    <text evidence="3">The sequence shown here is derived from an EMBL/GenBank/DDBJ whole genome shotgun (WGS) entry which is preliminary data.</text>
</comment>
<evidence type="ECO:0000259" key="2">
    <source>
        <dbReference type="SMART" id="SM00634"/>
    </source>
</evidence>
<dbReference type="Proteomes" id="UP000231569">
    <property type="component" value="Unassembled WGS sequence"/>
</dbReference>
<dbReference type="SMART" id="SM00634">
    <property type="entry name" value="BID_1"/>
    <property type="match status" value="1"/>
</dbReference>
<evidence type="ECO:0000256" key="1">
    <source>
        <dbReference type="ARBA" id="ARBA00010116"/>
    </source>
</evidence>
<dbReference type="Pfam" id="PF02369">
    <property type="entry name" value="Big_1"/>
    <property type="match status" value="1"/>
</dbReference>
<dbReference type="InterPro" id="IPR008964">
    <property type="entry name" value="Invasin/intimin_cell_adhesion"/>
</dbReference>
<proteinExistence type="inferred from homology"/>
<reference evidence="4" key="1">
    <citation type="submission" date="2017-09" db="EMBL/GenBank/DDBJ databases">
        <title>Depth-based differentiation of microbial function through sediment-hosted aquifers and enrichment of novel symbionts in the deep terrestrial subsurface.</title>
        <authorList>
            <person name="Probst A.J."/>
            <person name="Ladd B."/>
            <person name="Jarett J.K."/>
            <person name="Geller-Mcgrath D.E."/>
            <person name="Sieber C.M.K."/>
            <person name="Emerson J.B."/>
            <person name="Anantharaman K."/>
            <person name="Thomas B.C."/>
            <person name="Malmstrom R."/>
            <person name="Stieglmeier M."/>
            <person name="Klingl A."/>
            <person name="Woyke T."/>
            <person name="Ryan C.M."/>
            <person name="Banfield J.F."/>
        </authorList>
    </citation>
    <scope>NUCLEOTIDE SEQUENCE [LARGE SCALE GENOMIC DNA]</scope>
</reference>
<dbReference type="InterPro" id="IPR013783">
    <property type="entry name" value="Ig-like_fold"/>
</dbReference>
<name>A0A2M8KUE9_9BACT</name>
<dbReference type="SUPFAM" id="SSF49373">
    <property type="entry name" value="Invasin/intimin cell-adhesion fragments"/>
    <property type="match status" value="1"/>
</dbReference>
<dbReference type="EMBL" id="PFEE01000058">
    <property type="protein sequence ID" value="PJE63554.1"/>
    <property type="molecule type" value="Genomic_DNA"/>
</dbReference>
<sequence>MKAWLLLGGLLLLLSISANVRFIVGSRATLRQGSGVAGLSQENSYLFVSPLKARADGKDRIRLSVIVLDAQGKGVSNQDVMVTTKPSIPYEGIQIKTDLYGRAVYDLYTTSVGSYEITANVAGNRIGEPVTVQFE</sequence>
<feature type="domain" description="Big-1" evidence="2">
    <location>
        <begin position="42"/>
        <end position="131"/>
    </location>
</feature>
<protein>
    <recommendedName>
        <fullName evidence="2">Big-1 domain-containing protein</fullName>
    </recommendedName>
</protein>
<dbReference type="Gene3D" id="2.60.40.10">
    <property type="entry name" value="Immunoglobulins"/>
    <property type="match status" value="1"/>
</dbReference>
<gene>
    <name evidence="3" type="ORF">COU89_02710</name>
</gene>
<dbReference type="InterPro" id="IPR003344">
    <property type="entry name" value="Big_1_dom"/>
</dbReference>
<evidence type="ECO:0000313" key="3">
    <source>
        <dbReference type="EMBL" id="PJE63554.1"/>
    </source>
</evidence>
<dbReference type="AlphaFoldDB" id="A0A2M8KUE9"/>
<comment type="similarity">
    <text evidence="1">Belongs to the intimin/invasin family.</text>
</comment>
<accession>A0A2M8KUE9</accession>
<organism evidence="3 4">
    <name type="scientific">Candidatus Roizmanbacteria bacterium CG10_big_fil_rev_8_21_14_0_10_45_7</name>
    <dbReference type="NCBI Taxonomy" id="1974854"/>
    <lineage>
        <taxon>Bacteria</taxon>
        <taxon>Candidatus Roizmaniibacteriota</taxon>
    </lineage>
</organism>
<evidence type="ECO:0000313" key="4">
    <source>
        <dbReference type="Proteomes" id="UP000231569"/>
    </source>
</evidence>